<dbReference type="PIRSF" id="PIRSF000709">
    <property type="entry name" value="6PFK_2-Ptase"/>
    <property type="match status" value="1"/>
</dbReference>
<feature type="binding site" evidence="3">
    <location>
        <begin position="7"/>
        <end position="14"/>
    </location>
    <ligand>
        <name>substrate</name>
    </ligand>
</feature>
<gene>
    <name evidence="4" type="ORF">PML95_02280</name>
</gene>
<protein>
    <submittedName>
        <fullName evidence="4">Histidine phosphatase family protein</fullName>
    </submittedName>
</protein>
<dbReference type="EMBL" id="CP116507">
    <property type="protein sequence ID" value="WCG23096.1"/>
    <property type="molecule type" value="Genomic_DNA"/>
</dbReference>
<dbReference type="SMART" id="SM00855">
    <property type="entry name" value="PGAM"/>
    <property type="match status" value="1"/>
</dbReference>
<dbReference type="GO" id="GO:0005829">
    <property type="term" value="C:cytosol"/>
    <property type="evidence" value="ECO:0007669"/>
    <property type="project" value="TreeGrafter"/>
</dbReference>
<reference evidence="4" key="1">
    <citation type="submission" date="2023-01" db="EMBL/GenBank/DDBJ databases">
        <title>Oxazolidinone resistance genes in florfenicol resistant enterococci from beef cattle and veal calves at slaughter.</title>
        <authorList>
            <person name="Biggel M."/>
        </authorList>
    </citation>
    <scope>NUCLEOTIDE SEQUENCE</scope>
    <source>
        <strain evidence="4">K204-1</strain>
    </source>
</reference>
<dbReference type="InterPro" id="IPR051695">
    <property type="entry name" value="Phosphoglycerate_Mutase"/>
</dbReference>
<evidence type="ECO:0000256" key="2">
    <source>
        <dbReference type="PIRSR" id="PIRSR613078-1"/>
    </source>
</evidence>
<accession>A0AAE9XIV8</accession>
<dbReference type="AlphaFoldDB" id="A0AAE9XIV8"/>
<dbReference type="Gene3D" id="3.40.50.1240">
    <property type="entry name" value="Phosphoglycerate mutase-like"/>
    <property type="match status" value="1"/>
</dbReference>
<dbReference type="Pfam" id="PF00300">
    <property type="entry name" value="His_Phos_1"/>
    <property type="match status" value="1"/>
</dbReference>
<dbReference type="GO" id="GO:0043456">
    <property type="term" value="P:regulation of pentose-phosphate shunt"/>
    <property type="evidence" value="ECO:0007669"/>
    <property type="project" value="TreeGrafter"/>
</dbReference>
<evidence type="ECO:0000256" key="3">
    <source>
        <dbReference type="PIRSR" id="PIRSR613078-2"/>
    </source>
</evidence>
<feature type="active site" description="Tele-phosphohistidine intermediate" evidence="2">
    <location>
        <position position="8"/>
    </location>
</feature>
<dbReference type="SUPFAM" id="SSF53254">
    <property type="entry name" value="Phosphoglycerate mutase-like"/>
    <property type="match status" value="1"/>
</dbReference>
<organism evidence="4 5">
    <name type="scientific">Vagococcus lutrae</name>
    <dbReference type="NCBI Taxonomy" id="81947"/>
    <lineage>
        <taxon>Bacteria</taxon>
        <taxon>Bacillati</taxon>
        <taxon>Bacillota</taxon>
        <taxon>Bacilli</taxon>
        <taxon>Lactobacillales</taxon>
        <taxon>Enterococcaceae</taxon>
        <taxon>Vagococcus</taxon>
    </lineage>
</organism>
<evidence type="ECO:0000313" key="4">
    <source>
        <dbReference type="EMBL" id="WCG23096.1"/>
    </source>
</evidence>
<sequence length="204" mass="22876">MRIYLVRHGRTEYNEQGIVQGGEVNSGLTEVGIEGALQAGEKLKEVNFDKVYASPLGRTMATAKYLLKGQGKSEDETIYPLEGFKEFMFGSWEGKKVSELKEHPQYFNLKQAPEKYDPTEMGGETYSQLVARSYAELEKLAKHHAESDTVLVVSHAVTITTLLKYLQGYDIADFRRDGLVDNTSISIVETCDKGKTWKVLKING</sequence>
<dbReference type="PANTHER" id="PTHR46517">
    <property type="entry name" value="FRUCTOSE-2,6-BISPHOSPHATASE TIGAR"/>
    <property type="match status" value="1"/>
</dbReference>
<dbReference type="InterPro" id="IPR029033">
    <property type="entry name" value="His_PPase_superfam"/>
</dbReference>
<dbReference type="GO" id="GO:0045820">
    <property type="term" value="P:negative regulation of glycolytic process"/>
    <property type="evidence" value="ECO:0007669"/>
    <property type="project" value="TreeGrafter"/>
</dbReference>
<proteinExistence type="predicted"/>
<dbReference type="InterPro" id="IPR013078">
    <property type="entry name" value="His_Pase_superF_clade-1"/>
</dbReference>
<feature type="binding site" evidence="3">
    <location>
        <position position="58"/>
    </location>
    <ligand>
        <name>substrate</name>
    </ligand>
</feature>
<dbReference type="GO" id="GO:0004331">
    <property type="term" value="F:fructose-2,6-bisphosphate 2-phosphatase activity"/>
    <property type="evidence" value="ECO:0007669"/>
    <property type="project" value="TreeGrafter"/>
</dbReference>
<evidence type="ECO:0000313" key="5">
    <source>
        <dbReference type="Proteomes" id="UP001179600"/>
    </source>
</evidence>
<dbReference type="RefSeq" id="WP_272163507.1">
    <property type="nucleotide sequence ID" value="NZ_CP116507.1"/>
</dbReference>
<dbReference type="CDD" id="cd07067">
    <property type="entry name" value="HP_PGM_like"/>
    <property type="match status" value="1"/>
</dbReference>
<dbReference type="PANTHER" id="PTHR46517:SF1">
    <property type="entry name" value="FRUCTOSE-2,6-BISPHOSPHATASE TIGAR"/>
    <property type="match status" value="1"/>
</dbReference>
<dbReference type="Proteomes" id="UP001179600">
    <property type="component" value="Chromosome"/>
</dbReference>
<evidence type="ECO:0000256" key="1">
    <source>
        <dbReference type="ARBA" id="ARBA00022801"/>
    </source>
</evidence>
<feature type="active site" description="Proton donor/acceptor" evidence="2">
    <location>
        <position position="86"/>
    </location>
</feature>
<keyword evidence="1" id="KW-0378">Hydrolase</keyword>
<name>A0AAE9XIV8_9ENTE</name>